<dbReference type="RefSeq" id="WP_120204922.1">
    <property type="nucleotide sequence ID" value="NZ_CP032514.1"/>
</dbReference>
<feature type="region of interest" description="Disordered" evidence="1">
    <location>
        <begin position="1"/>
        <end position="52"/>
    </location>
</feature>
<feature type="transmembrane region" description="Helical" evidence="2">
    <location>
        <begin position="194"/>
        <end position="217"/>
    </location>
</feature>
<sequence length="497" mass="51694">MTAAPPTPPAPEPPSHDDDGTPQAPGSTSASDLAEPADSPAPTTPSRPDASYYSWRLPRRRGAYLTGTAGPDRLTGLDAARGLALIGMMAAHAAFTTCGLTTLPGLLNQSHGRSSILFATIAGFSLGIMSGGRNPHSGERLVRTRLRLMVRSAMLLVLAAVISWLGTPVAIILGFYAAWLVLGIPFLRVRPSRLFLLAGACALTGGVVSVGLPALAQELGLTLQPSMGDGNNAVTDFFVTGTYPGVVWMAFIFLGLGLSRLDWSRTVNLRRLAGAGLLCAVIGYGSGWALSQVVNPEFPETFHLVSPADPAECFSVGELSSSLVVNDPGSSLPSGSSSWKDTVPDGSEGSGIPEPGSADSSVLSKGALSTEPTISLPDLRYLATTEPHSGSPFEVVGSGGVAMVVIAVAQLVARRARYLLAPLAAAGSMSLTVYCGHLVVFWVLGSTTLRYGESNLLWAAMAGGSCVFAMAWFAVFARGPLEHLVHVVSVRATRARD</sequence>
<evidence type="ECO:0000259" key="3">
    <source>
        <dbReference type="Pfam" id="PF04235"/>
    </source>
</evidence>
<reference evidence="5 6" key="1">
    <citation type="submission" date="2018-09" db="EMBL/GenBank/DDBJ databases">
        <authorList>
            <person name="Li J."/>
        </authorList>
    </citation>
    <scope>NUCLEOTIDE SEQUENCE [LARGE SCALE GENOMIC DNA]</scope>
    <source>
        <strain evidence="5 6">2129</strain>
    </source>
</reference>
<organism evidence="5 6">
    <name type="scientific">Actinomyces lilanjuaniae</name>
    <dbReference type="NCBI Taxonomy" id="2321394"/>
    <lineage>
        <taxon>Bacteria</taxon>
        <taxon>Bacillati</taxon>
        <taxon>Actinomycetota</taxon>
        <taxon>Actinomycetes</taxon>
        <taxon>Actinomycetales</taxon>
        <taxon>Actinomycetaceae</taxon>
        <taxon>Actinomyces</taxon>
    </lineage>
</organism>
<feature type="compositionally biased region" description="Low complexity" evidence="1">
    <location>
        <begin position="328"/>
        <end position="338"/>
    </location>
</feature>
<feature type="transmembrane region" description="Helical" evidence="2">
    <location>
        <begin position="115"/>
        <end position="133"/>
    </location>
</feature>
<evidence type="ECO:0000259" key="4">
    <source>
        <dbReference type="Pfam" id="PF07786"/>
    </source>
</evidence>
<feature type="compositionally biased region" description="Low complexity" evidence="1">
    <location>
        <begin position="346"/>
        <end position="357"/>
    </location>
</feature>
<dbReference type="Pfam" id="PF07786">
    <property type="entry name" value="HGSNAT_cat"/>
    <property type="match status" value="1"/>
</dbReference>
<feature type="transmembrane region" description="Helical" evidence="2">
    <location>
        <begin position="456"/>
        <end position="476"/>
    </location>
</feature>
<gene>
    <name evidence="5" type="ORF">D5R93_09515</name>
</gene>
<keyword evidence="6" id="KW-1185">Reference proteome</keyword>
<proteinExistence type="predicted"/>
<accession>A0ABM6Z518</accession>
<feature type="region of interest" description="Disordered" evidence="1">
    <location>
        <begin position="327"/>
        <end position="363"/>
    </location>
</feature>
<evidence type="ECO:0000256" key="2">
    <source>
        <dbReference type="SAM" id="Phobius"/>
    </source>
</evidence>
<keyword evidence="2" id="KW-0812">Transmembrane</keyword>
<dbReference type="EMBL" id="CP032514">
    <property type="protein sequence ID" value="AYD90179.1"/>
    <property type="molecule type" value="Genomic_DNA"/>
</dbReference>
<feature type="compositionally biased region" description="Pro residues" evidence="1">
    <location>
        <begin position="1"/>
        <end position="13"/>
    </location>
</feature>
<feature type="transmembrane region" description="Helical" evidence="2">
    <location>
        <begin position="420"/>
        <end position="444"/>
    </location>
</feature>
<dbReference type="Pfam" id="PF04235">
    <property type="entry name" value="DUF418"/>
    <property type="match status" value="1"/>
</dbReference>
<feature type="domain" description="Heparan-alpha-glucosaminide N-acetyltransferase catalytic" evidence="4">
    <location>
        <begin position="73"/>
        <end position="265"/>
    </location>
</feature>
<dbReference type="InterPro" id="IPR007349">
    <property type="entry name" value="DUF418"/>
</dbReference>
<keyword evidence="2" id="KW-1133">Transmembrane helix</keyword>
<evidence type="ECO:0000313" key="5">
    <source>
        <dbReference type="EMBL" id="AYD90179.1"/>
    </source>
</evidence>
<feature type="transmembrane region" description="Helical" evidence="2">
    <location>
        <begin position="153"/>
        <end position="182"/>
    </location>
</feature>
<feature type="transmembrane region" description="Helical" evidence="2">
    <location>
        <begin position="271"/>
        <end position="290"/>
    </location>
</feature>
<feature type="domain" description="DUF418" evidence="3">
    <location>
        <begin position="397"/>
        <end position="488"/>
    </location>
</feature>
<keyword evidence="2" id="KW-0472">Membrane</keyword>
<evidence type="ECO:0000256" key="1">
    <source>
        <dbReference type="SAM" id="MobiDB-lite"/>
    </source>
</evidence>
<name>A0ABM6Z518_9ACTO</name>
<feature type="transmembrane region" description="Helical" evidence="2">
    <location>
        <begin position="83"/>
        <end position="103"/>
    </location>
</feature>
<protein>
    <submittedName>
        <fullName evidence="5">DUF418 domain-containing protein</fullName>
    </submittedName>
</protein>
<evidence type="ECO:0000313" key="6">
    <source>
        <dbReference type="Proteomes" id="UP000273001"/>
    </source>
</evidence>
<feature type="transmembrane region" description="Helical" evidence="2">
    <location>
        <begin position="237"/>
        <end position="259"/>
    </location>
</feature>
<dbReference type="InterPro" id="IPR012429">
    <property type="entry name" value="HGSNAT_cat"/>
</dbReference>
<feature type="transmembrane region" description="Helical" evidence="2">
    <location>
        <begin position="395"/>
        <end position="413"/>
    </location>
</feature>
<dbReference type="Proteomes" id="UP000273001">
    <property type="component" value="Chromosome"/>
</dbReference>